<evidence type="ECO:0000313" key="2">
    <source>
        <dbReference type="Proteomes" id="UP000626109"/>
    </source>
</evidence>
<evidence type="ECO:0000313" key="1">
    <source>
        <dbReference type="EMBL" id="CAE8726051.1"/>
    </source>
</evidence>
<organism evidence="1 2">
    <name type="scientific">Polarella glacialis</name>
    <name type="common">Dinoflagellate</name>
    <dbReference type="NCBI Taxonomy" id="89957"/>
    <lineage>
        <taxon>Eukaryota</taxon>
        <taxon>Sar</taxon>
        <taxon>Alveolata</taxon>
        <taxon>Dinophyceae</taxon>
        <taxon>Suessiales</taxon>
        <taxon>Suessiaceae</taxon>
        <taxon>Polarella</taxon>
    </lineage>
</organism>
<feature type="non-terminal residue" evidence="1">
    <location>
        <position position="118"/>
    </location>
</feature>
<name>A0A813LLX0_POLGL</name>
<reference evidence="1" key="1">
    <citation type="submission" date="2021-02" db="EMBL/GenBank/DDBJ databases">
        <authorList>
            <person name="Dougan E. K."/>
            <person name="Rhodes N."/>
            <person name="Thang M."/>
            <person name="Chan C."/>
        </authorList>
    </citation>
    <scope>NUCLEOTIDE SEQUENCE</scope>
</reference>
<dbReference type="AlphaFoldDB" id="A0A813LLX0"/>
<gene>
    <name evidence="1" type="ORF">PGLA2088_LOCUS44350</name>
</gene>
<sequence>GRGASELQQPADALKEIHASTAQLRAQITELLRSSHSCPQLDAQAATASTFDSVALTRYLRATTAAVKLGPAAKVSLPWQPSSNGSGGAGADTKSLCLPLLLDGGGISTLHEMFLPRM</sequence>
<comment type="caution">
    <text evidence="1">The sequence shown here is derived from an EMBL/GenBank/DDBJ whole genome shotgun (WGS) entry which is preliminary data.</text>
</comment>
<protein>
    <submittedName>
        <fullName evidence="1">Uncharacterized protein</fullName>
    </submittedName>
</protein>
<dbReference type="Proteomes" id="UP000626109">
    <property type="component" value="Unassembled WGS sequence"/>
</dbReference>
<accession>A0A813LLX0</accession>
<proteinExistence type="predicted"/>
<dbReference type="EMBL" id="CAJNNW010035166">
    <property type="protein sequence ID" value="CAE8726051.1"/>
    <property type="molecule type" value="Genomic_DNA"/>
</dbReference>